<dbReference type="EMBL" id="AZIL01002730">
    <property type="protein sequence ID" value="EWM20956.1"/>
    <property type="molecule type" value="Genomic_DNA"/>
</dbReference>
<organism evidence="1 2">
    <name type="scientific">Nannochloropsis gaditana</name>
    <dbReference type="NCBI Taxonomy" id="72520"/>
    <lineage>
        <taxon>Eukaryota</taxon>
        <taxon>Sar</taxon>
        <taxon>Stramenopiles</taxon>
        <taxon>Ochrophyta</taxon>
        <taxon>Eustigmatophyceae</taxon>
        <taxon>Eustigmatales</taxon>
        <taxon>Monodopsidaceae</taxon>
        <taxon>Nannochloropsis</taxon>
    </lineage>
</organism>
<keyword evidence="2" id="KW-1185">Reference proteome</keyword>
<proteinExistence type="predicted"/>
<evidence type="ECO:0000313" key="2">
    <source>
        <dbReference type="Proteomes" id="UP000019335"/>
    </source>
</evidence>
<accession>W7TKQ5</accession>
<comment type="caution">
    <text evidence="1">The sequence shown here is derived from an EMBL/GenBank/DDBJ whole genome shotgun (WGS) entry which is preliminary data.</text>
</comment>
<name>W7TKQ5_9STRA</name>
<dbReference type="OrthoDB" id="10380231at2759"/>
<gene>
    <name evidence="1" type="ORF">Naga_100968g1</name>
</gene>
<evidence type="ECO:0000313" key="1">
    <source>
        <dbReference type="EMBL" id="EWM20956.1"/>
    </source>
</evidence>
<dbReference type="Proteomes" id="UP000019335">
    <property type="component" value="Unassembled WGS sequence"/>
</dbReference>
<sequence>MKSSPSQKQKGRGLEDATVDALLAFLDLDAQFQKVLRAFVRLVPRIALLAEQAVASVEVEGEGEEEGEGEGCTSMHDPTSLPACVASRCWVQAVEECERLGGYLSPLLLAQREVTIGLEGVLNGMGRESGAGARAAQAIAGMLCREGRRREEVIAKTIAFLPRLLWEGGGEEGEGGREEGREWLGKVEASWSLAGRESMVDVALVMDLLASSFVVKGITGKRQAVVGQLMALLDAE</sequence>
<reference evidence="1 2" key="1">
    <citation type="journal article" date="2014" name="Mol. Plant">
        <title>Chromosome Scale Genome Assembly and Transcriptome Profiling of Nannochloropsis gaditana in Nitrogen Depletion.</title>
        <authorList>
            <person name="Corteggiani Carpinelli E."/>
            <person name="Telatin A."/>
            <person name="Vitulo N."/>
            <person name="Forcato C."/>
            <person name="D'Angelo M."/>
            <person name="Schiavon R."/>
            <person name="Vezzi A."/>
            <person name="Giacometti G.M."/>
            <person name="Morosinotto T."/>
            <person name="Valle G."/>
        </authorList>
    </citation>
    <scope>NUCLEOTIDE SEQUENCE [LARGE SCALE GENOMIC DNA]</scope>
    <source>
        <strain evidence="1 2">B-31</strain>
    </source>
</reference>
<dbReference type="AlphaFoldDB" id="W7TKQ5"/>
<protein>
    <submittedName>
        <fullName evidence="1">Uncharacterized protein</fullName>
    </submittedName>
</protein>